<dbReference type="Pfam" id="PF10294">
    <property type="entry name" value="Methyltransf_16"/>
    <property type="match status" value="1"/>
</dbReference>
<evidence type="ECO:0000256" key="1">
    <source>
        <dbReference type="SAM" id="MobiDB-lite"/>
    </source>
</evidence>
<keyword evidence="2" id="KW-0472">Membrane</keyword>
<evidence type="ECO:0000259" key="3">
    <source>
        <dbReference type="Pfam" id="PF03407"/>
    </source>
</evidence>
<feature type="region of interest" description="Disordered" evidence="1">
    <location>
        <begin position="720"/>
        <end position="760"/>
    </location>
</feature>
<feature type="domain" description="Nucleotide-diphospho-sugar transferase" evidence="3">
    <location>
        <begin position="326"/>
        <end position="426"/>
    </location>
</feature>
<organism evidence="4 5">
    <name type="scientific">Skeletonema marinoi</name>
    <dbReference type="NCBI Taxonomy" id="267567"/>
    <lineage>
        <taxon>Eukaryota</taxon>
        <taxon>Sar</taxon>
        <taxon>Stramenopiles</taxon>
        <taxon>Ochrophyta</taxon>
        <taxon>Bacillariophyta</taxon>
        <taxon>Coscinodiscophyceae</taxon>
        <taxon>Thalassiosirophycidae</taxon>
        <taxon>Thalassiosirales</taxon>
        <taxon>Skeletonemataceae</taxon>
        <taxon>Skeletonema</taxon>
        <taxon>Skeletonema marinoi-dohrnii complex</taxon>
    </lineage>
</organism>
<sequence length="760" mass="84253">MNSKSMKRLGHGSSESRRPPSRVQSQSTTKQARRSAIINPTQVITVVIFSIISFYCGTLMGWSACSSSQHNHGQEQNGSVDSNQNCNEICKKMKCNNTTPREYTTSGTSKRFSSKLSHWATGLVSINRKDLFDTYDFGVPISDGAEKEDVLMLYNERKAMPNERSLSRAAEYDGDIPHTTAKEATENCDSMSVVFIKNPDSRKIGQCVALVGGQYQGYHVQRWQRLIGEGPKGKTDRSAPLRVTSRMTNGAGYDEFLLPKKELVEKHQGIMKTYFTYLTKIREDLDAILKKIAVNNSVVVMTVNKGQSDLLMNFACSARARGFSLDNVLVFPTDIFSKDLAEGLGLATFYSHERYGDGTFGAIMLAKVICVHLVNDLGYDLLFQDVDISWYKNPFDFFHSAENSGFDMYFQGPQESNGEDDVNDAASVFFELANSQLIGYRVANDLSSATDNDAMVIIKQHSDAKAHTGGIIWETSYLLAAFLSSKFGSDGSDLDRNKVDGDRECPLGKTLEIGAGCGMLGLILAATKLSSRVVMTEAAEVMDILTENVDQNKVETPTTNNENTDDDDKLSNNINGIHGTSSKPVCPEESVSVRRLRWDCLQEDVLAAAANNSSAQENDLKPNSFDTIVGTDVVFSPSLVCPLLETIKLMARKKDVESTKATRIYLCLQVRCADSHSLLFSEAHKYGLEVVDVTGELTSCCPWAVELECLLLKINVKEEPTTHGKKRKKSSKEKKSKKTSSKEKKSKKKDKKSPKRRKRE</sequence>
<keyword evidence="5" id="KW-1185">Reference proteome</keyword>
<dbReference type="InterPro" id="IPR019410">
    <property type="entry name" value="Methyltransf_16"/>
</dbReference>
<keyword evidence="2" id="KW-1133">Transmembrane helix</keyword>
<protein>
    <submittedName>
        <fullName evidence="4">Nucleotide-diphospho-sugar transferase</fullName>
    </submittedName>
</protein>
<accession>A0AAD8YN23</accession>
<feature type="compositionally biased region" description="Basic residues" evidence="1">
    <location>
        <begin position="1"/>
        <end position="10"/>
    </location>
</feature>
<dbReference type="EMBL" id="JATAAI010000001">
    <property type="protein sequence ID" value="KAK1748474.1"/>
    <property type="molecule type" value="Genomic_DNA"/>
</dbReference>
<dbReference type="InterPro" id="IPR005069">
    <property type="entry name" value="Nucl-diP-sugar_transferase"/>
</dbReference>
<dbReference type="Pfam" id="PF03407">
    <property type="entry name" value="Nucleotid_trans"/>
    <property type="match status" value="1"/>
</dbReference>
<keyword evidence="4" id="KW-0808">Transferase</keyword>
<dbReference type="PANTHER" id="PTHR14614">
    <property type="entry name" value="HEPATOCELLULAR CARCINOMA-ASSOCIATED ANTIGEN"/>
    <property type="match status" value="1"/>
</dbReference>
<evidence type="ECO:0000313" key="5">
    <source>
        <dbReference type="Proteomes" id="UP001224775"/>
    </source>
</evidence>
<dbReference type="PANTHER" id="PTHR14614:SF98">
    <property type="entry name" value="S-ADENOSYL-L-METHIONINE-DEPENDENT METHYLTRANSFERASES SUPERFAMILY PROTEIN"/>
    <property type="match status" value="1"/>
</dbReference>
<dbReference type="InterPro" id="IPR029063">
    <property type="entry name" value="SAM-dependent_MTases_sf"/>
</dbReference>
<proteinExistence type="predicted"/>
<evidence type="ECO:0000313" key="4">
    <source>
        <dbReference type="EMBL" id="KAK1748474.1"/>
    </source>
</evidence>
<dbReference type="Proteomes" id="UP001224775">
    <property type="component" value="Unassembled WGS sequence"/>
</dbReference>
<evidence type="ECO:0000256" key="2">
    <source>
        <dbReference type="SAM" id="Phobius"/>
    </source>
</evidence>
<dbReference type="AlphaFoldDB" id="A0AAD8YN23"/>
<comment type="caution">
    <text evidence="4">The sequence shown here is derived from an EMBL/GenBank/DDBJ whole genome shotgun (WGS) entry which is preliminary data.</text>
</comment>
<name>A0AAD8YN23_9STRA</name>
<dbReference type="GO" id="GO:0016740">
    <property type="term" value="F:transferase activity"/>
    <property type="evidence" value="ECO:0007669"/>
    <property type="project" value="UniProtKB-KW"/>
</dbReference>
<gene>
    <name evidence="4" type="ORF">QTG54_000413</name>
</gene>
<reference evidence="4" key="1">
    <citation type="submission" date="2023-06" db="EMBL/GenBank/DDBJ databases">
        <title>Survivors Of The Sea: Transcriptome response of Skeletonema marinoi to long-term dormancy.</title>
        <authorList>
            <person name="Pinder M.I.M."/>
            <person name="Kourtchenko O."/>
            <person name="Robertson E.K."/>
            <person name="Larsson T."/>
            <person name="Maumus F."/>
            <person name="Osuna-Cruz C.M."/>
            <person name="Vancaester E."/>
            <person name="Stenow R."/>
            <person name="Vandepoele K."/>
            <person name="Ploug H."/>
            <person name="Bruchert V."/>
            <person name="Godhe A."/>
            <person name="Topel M."/>
        </authorList>
    </citation>
    <scope>NUCLEOTIDE SEQUENCE</scope>
    <source>
        <strain evidence="4">R05AC</strain>
    </source>
</reference>
<feature type="compositionally biased region" description="Basic residues" evidence="1">
    <location>
        <begin position="723"/>
        <end position="760"/>
    </location>
</feature>
<feature type="transmembrane region" description="Helical" evidence="2">
    <location>
        <begin position="43"/>
        <end position="62"/>
    </location>
</feature>
<dbReference type="Gene3D" id="3.40.50.150">
    <property type="entry name" value="Vaccinia Virus protein VP39"/>
    <property type="match status" value="1"/>
</dbReference>
<keyword evidence="2" id="KW-0812">Transmembrane</keyword>
<feature type="region of interest" description="Disordered" evidence="1">
    <location>
        <begin position="1"/>
        <end position="34"/>
    </location>
</feature>